<dbReference type="Proteomes" id="UP000318585">
    <property type="component" value="Unassembled WGS sequence"/>
</dbReference>
<dbReference type="InterPro" id="IPR013815">
    <property type="entry name" value="ATP_grasp_subdomain_1"/>
</dbReference>
<dbReference type="EMBL" id="VJZR01000002">
    <property type="protein sequence ID" value="TRX22875.1"/>
    <property type="molecule type" value="Genomic_DNA"/>
</dbReference>
<evidence type="ECO:0000256" key="1">
    <source>
        <dbReference type="SAM" id="Phobius"/>
    </source>
</evidence>
<keyword evidence="2" id="KW-0436">Ligase</keyword>
<evidence type="ECO:0000313" key="2">
    <source>
        <dbReference type="EMBL" id="TRX22875.1"/>
    </source>
</evidence>
<dbReference type="GO" id="GO:0005524">
    <property type="term" value="F:ATP binding"/>
    <property type="evidence" value="ECO:0007669"/>
    <property type="project" value="InterPro"/>
</dbReference>
<dbReference type="GO" id="GO:0016874">
    <property type="term" value="F:ligase activity"/>
    <property type="evidence" value="ECO:0007669"/>
    <property type="project" value="UniProtKB-KW"/>
</dbReference>
<proteinExistence type="predicted"/>
<sequence length="355" mass="41473">MKLQTLNFKLFFHKLTHWEYWPFLVVYIPIYFLWIYYSIRAKSLFFFNASNPTIKNGGFIMESKKAIYNLIPQQYYPKTELILEGTSLDEILKTIEDSGIKYPLMAKPDIGLRGSAVKKIHNSQELECYNQKANFDFLVQDLIPFEKEVGIFYVRYPPDASGEKTGRITGIVSKEFLIITGDGFSTTEELIKINPRYELQLKVLKKEYGKKMLDILPKGEKLNLVPYGNHARGAKFIDCSHWIKPKLTETINEMCLQIPGFYFGRLDIMYNSWEELERGENFSVVELNGAASEPTHIYDPRHSLFFAWKELARHITYMFEISAENHKKGIPYLAHKVGMKEYKLHLEQSKKIVNF</sequence>
<dbReference type="AlphaFoldDB" id="A0A553CR05"/>
<reference evidence="2 3" key="1">
    <citation type="submission" date="2019-07" db="EMBL/GenBank/DDBJ databases">
        <title>Novel species of Flavobacterium.</title>
        <authorList>
            <person name="Liu Q."/>
            <person name="Xin Y.-H."/>
        </authorList>
    </citation>
    <scope>NUCLEOTIDE SEQUENCE [LARGE SCALE GENOMIC DNA]</scope>
    <source>
        <strain evidence="2 3">LB3P56</strain>
    </source>
</reference>
<accession>A0A553CR05</accession>
<name>A0A553CR05_9FLAO</name>
<dbReference type="SUPFAM" id="SSF56059">
    <property type="entry name" value="Glutathione synthetase ATP-binding domain-like"/>
    <property type="match status" value="1"/>
</dbReference>
<gene>
    <name evidence="2" type="ORF">FNW17_03675</name>
</gene>
<keyword evidence="1" id="KW-0472">Membrane</keyword>
<comment type="caution">
    <text evidence="2">The sequence shown here is derived from an EMBL/GenBank/DDBJ whole genome shotgun (WGS) entry which is preliminary data.</text>
</comment>
<keyword evidence="1" id="KW-1133">Transmembrane helix</keyword>
<dbReference type="Gene3D" id="3.30.1490.20">
    <property type="entry name" value="ATP-grasp fold, A domain"/>
    <property type="match status" value="1"/>
</dbReference>
<dbReference type="OrthoDB" id="9775266at2"/>
<feature type="transmembrane region" description="Helical" evidence="1">
    <location>
        <begin position="20"/>
        <end position="39"/>
    </location>
</feature>
<evidence type="ECO:0000313" key="3">
    <source>
        <dbReference type="Proteomes" id="UP000318585"/>
    </source>
</evidence>
<keyword evidence="1" id="KW-0812">Transmembrane</keyword>
<organism evidence="2 3">
    <name type="scientific">Flavobacterium franklandianum</name>
    <dbReference type="NCBI Taxonomy" id="2594430"/>
    <lineage>
        <taxon>Bacteria</taxon>
        <taxon>Pseudomonadati</taxon>
        <taxon>Bacteroidota</taxon>
        <taxon>Flavobacteriia</taxon>
        <taxon>Flavobacteriales</taxon>
        <taxon>Flavobacteriaceae</taxon>
        <taxon>Flavobacterium</taxon>
    </lineage>
</organism>
<keyword evidence="3" id="KW-1185">Reference proteome</keyword>
<protein>
    <submittedName>
        <fullName evidence="2">D-alanine--D-alanine ligase</fullName>
    </submittedName>
</protein>